<keyword evidence="4 8" id="KW-0503">Monooxygenase</keyword>
<feature type="binding site" evidence="6">
    <location>
        <position position="96"/>
    </location>
    <ligand>
        <name>FMN</name>
        <dbReference type="ChEBI" id="CHEBI:58210"/>
    </ligand>
</feature>
<feature type="binding site" evidence="6">
    <location>
        <position position="59"/>
    </location>
    <ligand>
        <name>FMN</name>
        <dbReference type="ChEBI" id="CHEBI:58210"/>
    </ligand>
</feature>
<dbReference type="InterPro" id="IPR051260">
    <property type="entry name" value="Diverse_substr_monoxygenases"/>
</dbReference>
<dbReference type="PANTHER" id="PTHR30011:SF16">
    <property type="entry name" value="C2H2 FINGER DOMAIN TRANSCRIPTION FACTOR (EUROFUNG)-RELATED"/>
    <property type="match status" value="1"/>
</dbReference>
<feature type="binding site" evidence="6">
    <location>
        <position position="150"/>
    </location>
    <ligand>
        <name>FMN</name>
        <dbReference type="ChEBI" id="CHEBI:58210"/>
    </ligand>
</feature>
<dbReference type="EMBL" id="MBLM01000148">
    <property type="protein sequence ID" value="OHV30959.1"/>
    <property type="molecule type" value="Genomic_DNA"/>
</dbReference>
<feature type="binding site" evidence="6">
    <location>
        <position position="220"/>
    </location>
    <ligand>
        <name>FMN</name>
        <dbReference type="ChEBI" id="CHEBI:58210"/>
    </ligand>
</feature>
<dbReference type="InterPro" id="IPR011251">
    <property type="entry name" value="Luciferase-like_dom"/>
</dbReference>
<evidence type="ECO:0000256" key="2">
    <source>
        <dbReference type="ARBA" id="ARBA00022643"/>
    </source>
</evidence>
<comment type="caution">
    <text evidence="8">The sequence shown here is derived from an EMBL/GenBank/DDBJ whole genome shotgun (WGS) entry which is preliminary data.</text>
</comment>
<dbReference type="Gene3D" id="3.20.20.30">
    <property type="entry name" value="Luciferase-like domain"/>
    <property type="match status" value="1"/>
</dbReference>
<dbReference type="RefSeq" id="WP_071088821.1">
    <property type="nucleotide sequence ID" value="NZ_MBLM01000148.1"/>
</dbReference>
<proteinExistence type="inferred from homology"/>
<dbReference type="PIRSF" id="PIRSF000337">
    <property type="entry name" value="NTA_MOA"/>
    <property type="match status" value="1"/>
</dbReference>
<keyword evidence="9" id="KW-1185">Reference proteome</keyword>
<dbReference type="Pfam" id="PF00296">
    <property type="entry name" value="Bac_luciferase"/>
    <property type="match status" value="1"/>
</dbReference>
<dbReference type="InterPro" id="IPR036661">
    <property type="entry name" value="Luciferase-like_sf"/>
</dbReference>
<gene>
    <name evidence="8" type="ORF">CC117_27125</name>
</gene>
<protein>
    <submittedName>
        <fullName evidence="8">Monooxygenase</fullName>
    </submittedName>
</protein>
<feature type="binding site" evidence="6">
    <location>
        <position position="146"/>
    </location>
    <ligand>
        <name>FMN</name>
        <dbReference type="ChEBI" id="CHEBI:58210"/>
    </ligand>
</feature>
<feature type="domain" description="Luciferase-like" evidence="7">
    <location>
        <begin position="35"/>
        <end position="380"/>
    </location>
</feature>
<dbReference type="NCBIfam" id="TIGR03860">
    <property type="entry name" value="FMN_nitrolo"/>
    <property type="match status" value="1"/>
</dbReference>
<evidence type="ECO:0000256" key="1">
    <source>
        <dbReference type="ARBA" id="ARBA00022630"/>
    </source>
</evidence>
<evidence type="ECO:0000256" key="6">
    <source>
        <dbReference type="PIRSR" id="PIRSR000337-1"/>
    </source>
</evidence>
<evidence type="ECO:0000256" key="4">
    <source>
        <dbReference type="ARBA" id="ARBA00023033"/>
    </source>
</evidence>
<dbReference type="AlphaFoldDB" id="A0A1S1QBI6"/>
<dbReference type="GO" id="GO:0016705">
    <property type="term" value="F:oxidoreductase activity, acting on paired donors, with incorporation or reduction of molecular oxygen"/>
    <property type="evidence" value="ECO:0007669"/>
    <property type="project" value="InterPro"/>
</dbReference>
<evidence type="ECO:0000259" key="7">
    <source>
        <dbReference type="Pfam" id="PF00296"/>
    </source>
</evidence>
<accession>A0A1S1QBI6</accession>
<dbReference type="GO" id="GO:0004497">
    <property type="term" value="F:monooxygenase activity"/>
    <property type="evidence" value="ECO:0007669"/>
    <property type="project" value="UniProtKB-KW"/>
</dbReference>
<evidence type="ECO:0000256" key="3">
    <source>
        <dbReference type="ARBA" id="ARBA00023002"/>
    </source>
</evidence>
<keyword evidence="2 6" id="KW-0288">FMN</keyword>
<name>A0A1S1QBI6_9ACTN</name>
<dbReference type="OrthoDB" id="3265338at2"/>
<evidence type="ECO:0000313" key="9">
    <source>
        <dbReference type="Proteomes" id="UP000179627"/>
    </source>
</evidence>
<dbReference type="SUPFAM" id="SSF51679">
    <property type="entry name" value="Bacterial luciferase-like"/>
    <property type="match status" value="1"/>
</dbReference>
<dbReference type="PANTHER" id="PTHR30011">
    <property type="entry name" value="ALKANESULFONATE MONOOXYGENASE-RELATED"/>
    <property type="match status" value="1"/>
</dbReference>
<sequence>MTEQPRQLHLNLFGVGTGRHEAAWRHPDADPIGALGIETLQRNAQIAERGKFDAVFVADSPWIGPMSPHGVRATLDPIVTMTALAGVTSRIGLIATLSTTYSEPYTVARALASLDQVSGGRSGWNVVTTSEAAVAANFGDAPFPSHEERYARGEEFVDVVLALWDSWEHGAIVADKANGIHADLDKIRPIDFVGKYFTVRGPLNVVRSPQEKPLIVQAGSSPVGRAFGAKYADAIFTAQPLLDGAQQAYADIKAHAAAFGRDPDAVKVLPGLCPVIGDTEQAAQDLLDELNELVIPAFGIASLHTMTGIDLSGVPLDEPLPDRLGDSEGFQGLTSRLKVVLSLAEGRQLTARQLLNTFAAGFGHKMVVGTPEQVADEMQFLFENRAADGFNVMPPVVPRGLEDFVDQVVPLLQRRGIFRRDYTGRTLRSHYDAELG</sequence>
<keyword evidence="3" id="KW-0560">Oxidoreductase</keyword>
<reference evidence="9" key="1">
    <citation type="submission" date="2016-07" db="EMBL/GenBank/DDBJ databases">
        <title>Sequence Frankia sp. strain CcI1.17.</title>
        <authorList>
            <person name="Ghodhbane-Gtari F."/>
            <person name="Swanson E."/>
            <person name="Gueddou A."/>
            <person name="Morris K."/>
            <person name="Hezbri K."/>
            <person name="Ktari A."/>
            <person name="Nouioui I."/>
            <person name="Abebe-Akele F."/>
            <person name="Simpson S."/>
            <person name="Thomas K."/>
            <person name="Gtari M."/>
            <person name="Tisa L.S."/>
            <person name="Hurst S."/>
        </authorList>
    </citation>
    <scope>NUCLEOTIDE SEQUENCE [LARGE SCALE GENOMIC DNA]</scope>
    <source>
        <strain evidence="9">Cc1.17</strain>
    </source>
</reference>
<evidence type="ECO:0000313" key="8">
    <source>
        <dbReference type="EMBL" id="OHV30959.1"/>
    </source>
</evidence>
<dbReference type="Proteomes" id="UP000179627">
    <property type="component" value="Unassembled WGS sequence"/>
</dbReference>
<evidence type="ECO:0000256" key="5">
    <source>
        <dbReference type="ARBA" id="ARBA00033748"/>
    </source>
</evidence>
<feature type="binding site" evidence="6">
    <location>
        <position position="221"/>
    </location>
    <ligand>
        <name>FMN</name>
        <dbReference type="ChEBI" id="CHEBI:58210"/>
    </ligand>
</feature>
<keyword evidence="1 6" id="KW-0285">Flavoprotein</keyword>
<dbReference type="CDD" id="cd01095">
    <property type="entry name" value="Nitrilotriacetate_monoxgenase"/>
    <property type="match status" value="1"/>
</dbReference>
<organism evidence="8 9">
    <name type="scientific">Parafrankia colletiae</name>
    <dbReference type="NCBI Taxonomy" id="573497"/>
    <lineage>
        <taxon>Bacteria</taxon>
        <taxon>Bacillati</taxon>
        <taxon>Actinomycetota</taxon>
        <taxon>Actinomycetes</taxon>
        <taxon>Frankiales</taxon>
        <taxon>Frankiaceae</taxon>
        <taxon>Parafrankia</taxon>
    </lineage>
</organism>
<comment type="similarity">
    <text evidence="5">Belongs to the NtaA/SnaA/DszA monooxygenase family.</text>
</comment>
<dbReference type="InterPro" id="IPR016215">
    <property type="entry name" value="NTA_MOA"/>
</dbReference>